<dbReference type="GO" id="GO:0006508">
    <property type="term" value="P:proteolysis"/>
    <property type="evidence" value="ECO:0007669"/>
    <property type="project" value="UniProtKB-KW"/>
</dbReference>
<sequence>MANTAIALIRRKPLQVSARTGYSRTPTVALKDVCMSLAFRAWPLARHLVWLAVLLVALQVRDIAKAIGLPIPRIPVPYGGAILDNGLSVIVVLVAAALLYRSTPGDLLARLGLRWNGLGGPLLTLCATLPCWIGLWTQATAIGTDDVLGLLWLAVLFPLAEEIVFRGFGFVFASRALAWRPALAALLQALVFGAVHWFGAGGGGGEALLIFAITGIGALLFAIVDAQDGYTIWSGWVLHVSLNAAWTVFAVSDSAASGWLGMALRLSAVLLAMGLLRAFVRPAGLHSTVVAARAQQP</sequence>
<feature type="transmembrane region" description="Helical" evidence="1">
    <location>
        <begin position="147"/>
        <end position="165"/>
    </location>
</feature>
<dbReference type="eggNOG" id="COG1266">
    <property type="taxonomic scope" value="Bacteria"/>
</dbReference>
<dbReference type="Proteomes" id="UP000003299">
    <property type="component" value="Unassembled WGS sequence"/>
</dbReference>
<proteinExistence type="predicted"/>
<feature type="transmembrane region" description="Helical" evidence="1">
    <location>
        <begin position="44"/>
        <end position="61"/>
    </location>
</feature>
<keyword evidence="3" id="KW-0378">Hydrolase</keyword>
<feature type="transmembrane region" description="Helical" evidence="1">
    <location>
        <begin position="112"/>
        <end position="135"/>
    </location>
</feature>
<evidence type="ECO:0000256" key="1">
    <source>
        <dbReference type="SAM" id="Phobius"/>
    </source>
</evidence>
<keyword evidence="1" id="KW-0812">Transmembrane</keyword>
<keyword evidence="3" id="KW-0645">Protease</keyword>
<name>F0BBB5_9XANT</name>
<keyword evidence="1" id="KW-0472">Membrane</keyword>
<evidence type="ECO:0000313" key="4">
    <source>
        <dbReference type="Proteomes" id="UP000003299"/>
    </source>
</evidence>
<evidence type="ECO:0000313" key="3">
    <source>
        <dbReference type="EMBL" id="EGD10284.1"/>
    </source>
</evidence>
<organism evidence="3 4">
    <name type="scientific">Xanthomonas vesicatoria ATCC 35937</name>
    <dbReference type="NCBI Taxonomy" id="925775"/>
    <lineage>
        <taxon>Bacteria</taxon>
        <taxon>Pseudomonadati</taxon>
        <taxon>Pseudomonadota</taxon>
        <taxon>Gammaproteobacteria</taxon>
        <taxon>Lysobacterales</taxon>
        <taxon>Lysobacteraceae</taxon>
        <taxon>Xanthomonas</taxon>
    </lineage>
</organism>
<protein>
    <submittedName>
        <fullName evidence="3">CAAX amino terminal protease family</fullName>
    </submittedName>
</protein>
<evidence type="ECO:0000259" key="2">
    <source>
        <dbReference type="Pfam" id="PF02517"/>
    </source>
</evidence>
<comment type="caution">
    <text evidence="3">The sequence shown here is derived from an EMBL/GenBank/DDBJ whole genome shotgun (WGS) entry which is preliminary data.</text>
</comment>
<keyword evidence="1" id="KW-1133">Transmembrane helix</keyword>
<reference evidence="3 4" key="1">
    <citation type="journal article" date="2011" name="BMC Genomics">
        <title>Comparative genomics reveals diversity among xanthomonads infecting tomato and pepper.</title>
        <authorList>
            <person name="Potnis N."/>
            <person name="Krasileva K."/>
            <person name="Chow V."/>
            <person name="Almeida N.F."/>
            <person name="Patil P.B."/>
            <person name="Ryan R.P."/>
            <person name="Sharlach M."/>
            <person name="Behlau F."/>
            <person name="Dow J.M."/>
            <person name="Momol M.T."/>
            <person name="White F.F."/>
            <person name="Preston J.F."/>
            <person name="Vinatzer B.A."/>
            <person name="Koebnik R."/>
            <person name="Setubal J.C."/>
            <person name="Norman D.J."/>
            <person name="Staskawicz B.J."/>
            <person name="Jones J.B."/>
        </authorList>
    </citation>
    <scope>NUCLEOTIDE SEQUENCE [LARGE SCALE GENOMIC DNA]</scope>
    <source>
        <strain evidence="3 4">ATCC 35937</strain>
    </source>
</reference>
<feature type="transmembrane region" description="Helical" evidence="1">
    <location>
        <begin position="81"/>
        <end position="100"/>
    </location>
</feature>
<dbReference type="EMBL" id="AEQV01000036">
    <property type="protein sequence ID" value="EGD10284.1"/>
    <property type="molecule type" value="Genomic_DNA"/>
</dbReference>
<dbReference type="GO" id="GO:0080120">
    <property type="term" value="P:CAAX-box protein maturation"/>
    <property type="evidence" value="ECO:0007669"/>
    <property type="project" value="UniProtKB-ARBA"/>
</dbReference>
<feature type="transmembrane region" description="Helical" evidence="1">
    <location>
        <begin position="230"/>
        <end position="252"/>
    </location>
</feature>
<accession>F0BBB5</accession>
<feature type="transmembrane region" description="Helical" evidence="1">
    <location>
        <begin position="177"/>
        <end position="198"/>
    </location>
</feature>
<dbReference type="InterPro" id="IPR003675">
    <property type="entry name" value="Rce1/LyrA-like_dom"/>
</dbReference>
<feature type="domain" description="CAAX prenyl protease 2/Lysostaphin resistance protein A-like" evidence="2">
    <location>
        <begin position="147"/>
        <end position="244"/>
    </location>
</feature>
<dbReference type="GO" id="GO:0004175">
    <property type="term" value="F:endopeptidase activity"/>
    <property type="evidence" value="ECO:0007669"/>
    <property type="project" value="UniProtKB-ARBA"/>
</dbReference>
<dbReference type="Pfam" id="PF02517">
    <property type="entry name" value="Rce1-like"/>
    <property type="match status" value="1"/>
</dbReference>
<feature type="transmembrane region" description="Helical" evidence="1">
    <location>
        <begin position="204"/>
        <end position="223"/>
    </location>
</feature>
<dbReference type="AlphaFoldDB" id="F0BBB5"/>
<gene>
    <name evidence="3" type="ORF">XVE_1385</name>
</gene>
<feature type="transmembrane region" description="Helical" evidence="1">
    <location>
        <begin position="258"/>
        <end position="280"/>
    </location>
</feature>